<dbReference type="Gene3D" id="3.40.50.10190">
    <property type="entry name" value="BRCT domain"/>
    <property type="match status" value="1"/>
</dbReference>
<evidence type="ECO:0000313" key="2">
    <source>
        <dbReference type="EMBL" id="RZF33299.1"/>
    </source>
</evidence>
<feature type="domain" description="BRCT" evidence="1">
    <location>
        <begin position="1"/>
        <end position="28"/>
    </location>
</feature>
<dbReference type="InterPro" id="IPR001357">
    <property type="entry name" value="BRCT_dom"/>
</dbReference>
<keyword evidence="3" id="KW-1185">Reference proteome</keyword>
<name>A0A482WIC1_LAOST</name>
<evidence type="ECO:0000313" key="3">
    <source>
        <dbReference type="Proteomes" id="UP000291343"/>
    </source>
</evidence>
<sequence>MNLWVVNFDWVLKSLENNKVQPEELFLTLYTVGEPGPRRCKFEDNLPLSNYFCSQAALWCYQ</sequence>
<protein>
    <recommendedName>
        <fullName evidence="1">BRCT domain-containing protein</fullName>
    </recommendedName>
</protein>
<accession>A0A482WIC1</accession>
<dbReference type="OrthoDB" id="6105938at2759"/>
<gene>
    <name evidence="2" type="ORF">LSTR_LSTR007644</name>
</gene>
<organism evidence="2 3">
    <name type="scientific">Laodelphax striatellus</name>
    <name type="common">Small brown planthopper</name>
    <name type="synonym">Delphax striatella</name>
    <dbReference type="NCBI Taxonomy" id="195883"/>
    <lineage>
        <taxon>Eukaryota</taxon>
        <taxon>Metazoa</taxon>
        <taxon>Ecdysozoa</taxon>
        <taxon>Arthropoda</taxon>
        <taxon>Hexapoda</taxon>
        <taxon>Insecta</taxon>
        <taxon>Pterygota</taxon>
        <taxon>Neoptera</taxon>
        <taxon>Paraneoptera</taxon>
        <taxon>Hemiptera</taxon>
        <taxon>Auchenorrhyncha</taxon>
        <taxon>Fulgoroidea</taxon>
        <taxon>Delphacidae</taxon>
        <taxon>Criomorphinae</taxon>
        <taxon>Laodelphax</taxon>
    </lineage>
</organism>
<dbReference type="Proteomes" id="UP000291343">
    <property type="component" value="Unassembled WGS sequence"/>
</dbReference>
<dbReference type="PROSITE" id="PS50172">
    <property type="entry name" value="BRCT"/>
    <property type="match status" value="1"/>
</dbReference>
<evidence type="ECO:0000259" key="1">
    <source>
        <dbReference type="PROSITE" id="PS50172"/>
    </source>
</evidence>
<dbReference type="AlphaFoldDB" id="A0A482WIC1"/>
<proteinExistence type="predicted"/>
<dbReference type="InParanoid" id="A0A482WIC1"/>
<dbReference type="SMR" id="A0A482WIC1"/>
<dbReference type="EMBL" id="QKKF02034243">
    <property type="protein sequence ID" value="RZF33299.1"/>
    <property type="molecule type" value="Genomic_DNA"/>
</dbReference>
<reference evidence="2 3" key="1">
    <citation type="journal article" date="2017" name="Gigascience">
        <title>Genome sequence of the small brown planthopper, Laodelphax striatellus.</title>
        <authorList>
            <person name="Zhu J."/>
            <person name="Jiang F."/>
            <person name="Wang X."/>
            <person name="Yang P."/>
            <person name="Bao Y."/>
            <person name="Zhao W."/>
            <person name="Wang W."/>
            <person name="Lu H."/>
            <person name="Wang Q."/>
            <person name="Cui N."/>
            <person name="Li J."/>
            <person name="Chen X."/>
            <person name="Luo L."/>
            <person name="Yu J."/>
            <person name="Kang L."/>
            <person name="Cui F."/>
        </authorList>
    </citation>
    <scope>NUCLEOTIDE SEQUENCE [LARGE SCALE GENOMIC DNA]</scope>
    <source>
        <strain evidence="2">Lst14</strain>
    </source>
</reference>
<dbReference type="InterPro" id="IPR036420">
    <property type="entry name" value="BRCT_dom_sf"/>
</dbReference>
<comment type="caution">
    <text evidence="2">The sequence shown here is derived from an EMBL/GenBank/DDBJ whole genome shotgun (WGS) entry which is preliminary data.</text>
</comment>
<dbReference type="SUPFAM" id="SSF52113">
    <property type="entry name" value="BRCT domain"/>
    <property type="match status" value="1"/>
</dbReference>